<dbReference type="AlphaFoldDB" id="A0A0M8ZPE1"/>
<reference evidence="2 3" key="1">
    <citation type="submission" date="2015-07" db="EMBL/GenBank/DDBJ databases">
        <title>The genome of Melipona quadrifasciata.</title>
        <authorList>
            <person name="Pan H."/>
            <person name="Kapheim K."/>
        </authorList>
    </citation>
    <scope>NUCLEOTIDE SEQUENCE [LARGE SCALE GENOMIC DNA]</scope>
    <source>
        <strain evidence="2">0111107301</strain>
        <tissue evidence="2">Whole body</tissue>
    </source>
</reference>
<organism evidence="2 3">
    <name type="scientific">Melipona quadrifasciata</name>
    <dbReference type="NCBI Taxonomy" id="166423"/>
    <lineage>
        <taxon>Eukaryota</taxon>
        <taxon>Metazoa</taxon>
        <taxon>Ecdysozoa</taxon>
        <taxon>Arthropoda</taxon>
        <taxon>Hexapoda</taxon>
        <taxon>Insecta</taxon>
        <taxon>Pterygota</taxon>
        <taxon>Neoptera</taxon>
        <taxon>Endopterygota</taxon>
        <taxon>Hymenoptera</taxon>
        <taxon>Apocrita</taxon>
        <taxon>Aculeata</taxon>
        <taxon>Apoidea</taxon>
        <taxon>Anthophila</taxon>
        <taxon>Apidae</taxon>
        <taxon>Melipona</taxon>
    </lineage>
</organism>
<evidence type="ECO:0000313" key="2">
    <source>
        <dbReference type="EMBL" id="KOX67286.1"/>
    </source>
</evidence>
<feature type="transmembrane region" description="Helical" evidence="1">
    <location>
        <begin position="6"/>
        <end position="24"/>
    </location>
</feature>
<protein>
    <submittedName>
        <fullName evidence="2">Uncharacterized protein</fullName>
    </submittedName>
</protein>
<dbReference type="Proteomes" id="UP000053105">
    <property type="component" value="Unassembled WGS sequence"/>
</dbReference>
<gene>
    <name evidence="2" type="ORF">WN51_00014</name>
</gene>
<keyword evidence="1" id="KW-0472">Membrane</keyword>
<accession>A0A0M8ZPE1</accession>
<keyword evidence="3" id="KW-1185">Reference proteome</keyword>
<evidence type="ECO:0000256" key="1">
    <source>
        <dbReference type="SAM" id="Phobius"/>
    </source>
</evidence>
<name>A0A0M8ZPE1_9HYME</name>
<sequence length="52" mass="6356">MVSTLPLLDLLLILILVCLWSMFLEHAQVYMRRNNKCSSFWLLFYKRHTAYY</sequence>
<keyword evidence="1" id="KW-1133">Transmembrane helix</keyword>
<proteinExistence type="predicted"/>
<keyword evidence="1" id="KW-0812">Transmembrane</keyword>
<evidence type="ECO:0000313" key="3">
    <source>
        <dbReference type="Proteomes" id="UP000053105"/>
    </source>
</evidence>
<dbReference type="EMBL" id="KQ437892">
    <property type="protein sequence ID" value="KOX67286.1"/>
    <property type="molecule type" value="Genomic_DNA"/>
</dbReference>